<sequence length="96" mass="10802">MKTIINNDNKQGRVEAFEGDIALGKLEYEIENGKLRILHTYTFKGNEGKGVGKALVEAAIAEARKQQMRVEPVCSFAKVYFDRHPDLQHLVANSLE</sequence>
<dbReference type="EMBL" id="JAERMS010000021">
    <property type="protein sequence ID" value="MBO1363627.1"/>
    <property type="molecule type" value="Genomic_DNA"/>
</dbReference>
<dbReference type="PANTHER" id="PTHR31435">
    <property type="entry name" value="PROTEIN NATD1"/>
    <property type="match status" value="1"/>
</dbReference>
<dbReference type="Proteomes" id="UP000664265">
    <property type="component" value="Unassembled WGS sequence"/>
</dbReference>
<dbReference type="PROSITE" id="PS51729">
    <property type="entry name" value="GNAT_YJDJ"/>
    <property type="match status" value="1"/>
</dbReference>
<feature type="domain" description="N-acetyltransferase" evidence="1">
    <location>
        <begin position="6"/>
        <end position="92"/>
    </location>
</feature>
<reference evidence="2 3" key="1">
    <citation type="submission" date="2021-01" db="EMBL/GenBank/DDBJ databases">
        <title>Prevotella A2931 sp. nov.</title>
        <authorList>
            <person name="Buhl M."/>
            <person name="Oberhettinger P."/>
        </authorList>
    </citation>
    <scope>NUCLEOTIDE SEQUENCE [LARGE SCALE GENOMIC DNA]</scope>
    <source>
        <strain evidence="2 3">A2931</strain>
    </source>
</reference>
<dbReference type="Pfam" id="PF14542">
    <property type="entry name" value="Acetyltransf_CG"/>
    <property type="match status" value="1"/>
</dbReference>
<keyword evidence="3" id="KW-1185">Reference proteome</keyword>
<comment type="caution">
    <text evidence="2">The sequence shown here is derived from an EMBL/GenBank/DDBJ whole genome shotgun (WGS) entry which is preliminary data.</text>
</comment>
<name>A0ABS3M618_9BACT</name>
<dbReference type="Gene3D" id="3.40.630.30">
    <property type="match status" value="1"/>
</dbReference>
<gene>
    <name evidence="2" type="ORF">JHU38_07570</name>
</gene>
<dbReference type="SUPFAM" id="SSF55729">
    <property type="entry name" value="Acyl-CoA N-acyltransferases (Nat)"/>
    <property type="match status" value="1"/>
</dbReference>
<organism evidence="2 3">
    <name type="scientific">Prevotella illustrans</name>
    <dbReference type="NCBI Taxonomy" id="2800387"/>
    <lineage>
        <taxon>Bacteria</taxon>
        <taxon>Pseudomonadati</taxon>
        <taxon>Bacteroidota</taxon>
        <taxon>Bacteroidia</taxon>
        <taxon>Bacteroidales</taxon>
        <taxon>Prevotellaceae</taxon>
        <taxon>Prevotella</taxon>
    </lineage>
</organism>
<evidence type="ECO:0000259" key="1">
    <source>
        <dbReference type="PROSITE" id="PS51729"/>
    </source>
</evidence>
<evidence type="ECO:0000313" key="2">
    <source>
        <dbReference type="EMBL" id="MBO1363627.1"/>
    </source>
</evidence>
<dbReference type="CDD" id="cd04301">
    <property type="entry name" value="NAT_SF"/>
    <property type="match status" value="1"/>
</dbReference>
<dbReference type="InterPro" id="IPR031165">
    <property type="entry name" value="GNAT_YJDJ"/>
</dbReference>
<dbReference type="PANTHER" id="PTHR31435:SF9">
    <property type="entry name" value="PROTEIN NATD1"/>
    <property type="match status" value="1"/>
</dbReference>
<evidence type="ECO:0000313" key="3">
    <source>
        <dbReference type="Proteomes" id="UP000664265"/>
    </source>
</evidence>
<dbReference type="InterPro" id="IPR045057">
    <property type="entry name" value="Gcn5-rel_NAT"/>
</dbReference>
<accession>A0ABS3M618</accession>
<proteinExistence type="predicted"/>
<dbReference type="RefSeq" id="WP_107582243.1">
    <property type="nucleotide sequence ID" value="NZ_JAERMS010000021.1"/>
</dbReference>
<dbReference type="InterPro" id="IPR016181">
    <property type="entry name" value="Acyl_CoA_acyltransferase"/>
</dbReference>
<protein>
    <submittedName>
        <fullName evidence="2">N-acetyltransferase</fullName>
    </submittedName>
</protein>